<sequence>MEFQIRYRFEDYVQPIYYPFKRRIKRRWLRQLIFWGAILANFGISATLIRTSLSNGKPLDWFYFLNGLLGVLLLTLTYVVTPLALRKRFKRTVFQTHDVQFRLSEAFFEVTAGPIYNKVEWSGIQGLGESPSCYLVWINSQAFVVPKRCFKTAEEQTAFTHFVEERTGFRFS</sequence>
<dbReference type="Pfam" id="PF14317">
    <property type="entry name" value="YcxB"/>
    <property type="match status" value="1"/>
</dbReference>
<reference evidence="3 4" key="1">
    <citation type="submission" date="2016-11" db="EMBL/GenBank/DDBJ databases">
        <authorList>
            <person name="Jaros S."/>
            <person name="Januszkiewicz K."/>
            <person name="Wedrychowicz H."/>
        </authorList>
    </citation>
    <scope>NUCLEOTIDE SEQUENCE [LARGE SCALE GENOMIC DNA]</scope>
    <source>
        <strain evidence="3 4">DSM 22153</strain>
    </source>
</reference>
<dbReference type="InterPro" id="IPR025588">
    <property type="entry name" value="YcxB-like_C"/>
</dbReference>
<evidence type="ECO:0000256" key="1">
    <source>
        <dbReference type="SAM" id="Phobius"/>
    </source>
</evidence>
<evidence type="ECO:0000313" key="4">
    <source>
        <dbReference type="Proteomes" id="UP000186002"/>
    </source>
</evidence>
<evidence type="ECO:0000313" key="3">
    <source>
        <dbReference type="EMBL" id="SHM63850.1"/>
    </source>
</evidence>
<dbReference type="Proteomes" id="UP000186002">
    <property type="component" value="Unassembled WGS sequence"/>
</dbReference>
<keyword evidence="1" id="KW-1133">Transmembrane helix</keyword>
<name>A0A1M7KEV7_9HYPH</name>
<dbReference type="OrthoDB" id="2866610at2"/>
<dbReference type="RefSeq" id="WP_073013963.1">
    <property type="nucleotide sequence ID" value="NZ_FRBW01000003.1"/>
</dbReference>
<keyword evidence="1" id="KW-0812">Transmembrane</keyword>
<evidence type="ECO:0000259" key="2">
    <source>
        <dbReference type="Pfam" id="PF14317"/>
    </source>
</evidence>
<dbReference type="EMBL" id="FRBW01000003">
    <property type="protein sequence ID" value="SHM63850.1"/>
    <property type="molecule type" value="Genomic_DNA"/>
</dbReference>
<feature type="transmembrane region" description="Helical" evidence="1">
    <location>
        <begin position="61"/>
        <end position="85"/>
    </location>
</feature>
<accession>A0A1M7KEV7</accession>
<keyword evidence="4" id="KW-1185">Reference proteome</keyword>
<gene>
    <name evidence="3" type="ORF">SAMN05444272_2815</name>
</gene>
<feature type="transmembrane region" description="Helical" evidence="1">
    <location>
        <begin position="32"/>
        <end position="49"/>
    </location>
</feature>
<organism evidence="3 4">
    <name type="scientific">Roseibium suaedae</name>
    <dbReference type="NCBI Taxonomy" id="735517"/>
    <lineage>
        <taxon>Bacteria</taxon>
        <taxon>Pseudomonadati</taxon>
        <taxon>Pseudomonadota</taxon>
        <taxon>Alphaproteobacteria</taxon>
        <taxon>Hyphomicrobiales</taxon>
        <taxon>Stappiaceae</taxon>
        <taxon>Roseibium</taxon>
    </lineage>
</organism>
<protein>
    <submittedName>
        <fullName evidence="3">YcxB-like protein</fullName>
    </submittedName>
</protein>
<keyword evidence="1" id="KW-0472">Membrane</keyword>
<feature type="domain" description="YcxB-like C-terminal" evidence="2">
    <location>
        <begin position="103"/>
        <end position="162"/>
    </location>
</feature>
<dbReference type="AlphaFoldDB" id="A0A1M7KEV7"/>
<proteinExistence type="predicted"/>